<dbReference type="PROSITE" id="PS00972">
    <property type="entry name" value="USP_1"/>
    <property type="match status" value="1"/>
</dbReference>
<evidence type="ECO:0000313" key="4">
    <source>
        <dbReference type="Proteomes" id="UP000002630"/>
    </source>
</evidence>
<dbReference type="eggNOG" id="KOG1868">
    <property type="taxonomic scope" value="Eukaryota"/>
</dbReference>
<protein>
    <recommendedName>
        <fullName evidence="2">USP domain-containing protein</fullName>
    </recommendedName>
</protein>
<evidence type="ECO:0000259" key="2">
    <source>
        <dbReference type="PROSITE" id="PS50235"/>
    </source>
</evidence>
<keyword evidence="4" id="KW-1185">Reference proteome</keyword>
<dbReference type="InterPro" id="IPR018200">
    <property type="entry name" value="USP_CS"/>
</dbReference>
<gene>
    <name evidence="3" type="ORF">Esi_0817_0002</name>
</gene>
<dbReference type="AlphaFoldDB" id="D7G7E8"/>
<evidence type="ECO:0000256" key="1">
    <source>
        <dbReference type="SAM" id="MobiDB-lite"/>
    </source>
</evidence>
<dbReference type="PANTHER" id="PTHR21646">
    <property type="entry name" value="UBIQUITIN CARBOXYL-TERMINAL HYDROLASE"/>
    <property type="match status" value="1"/>
</dbReference>
<reference evidence="3 4" key="1">
    <citation type="journal article" date="2010" name="Nature">
        <title>The Ectocarpus genome and the independent evolution of multicellularity in brown algae.</title>
        <authorList>
            <person name="Cock J.M."/>
            <person name="Sterck L."/>
            <person name="Rouze P."/>
            <person name="Scornet D."/>
            <person name="Allen A.E."/>
            <person name="Amoutzias G."/>
            <person name="Anthouard V."/>
            <person name="Artiguenave F."/>
            <person name="Aury J.M."/>
            <person name="Badger J.H."/>
            <person name="Beszteri B."/>
            <person name="Billiau K."/>
            <person name="Bonnet E."/>
            <person name="Bothwell J.H."/>
            <person name="Bowler C."/>
            <person name="Boyen C."/>
            <person name="Brownlee C."/>
            <person name="Carrano C.J."/>
            <person name="Charrier B."/>
            <person name="Cho G.Y."/>
            <person name="Coelho S.M."/>
            <person name="Collen J."/>
            <person name="Corre E."/>
            <person name="Da Silva C."/>
            <person name="Delage L."/>
            <person name="Delaroque N."/>
            <person name="Dittami S.M."/>
            <person name="Doulbeau S."/>
            <person name="Elias M."/>
            <person name="Farnham G."/>
            <person name="Gachon C.M."/>
            <person name="Gschloessl B."/>
            <person name="Heesch S."/>
            <person name="Jabbari K."/>
            <person name="Jubin C."/>
            <person name="Kawai H."/>
            <person name="Kimura K."/>
            <person name="Kloareg B."/>
            <person name="Kupper F.C."/>
            <person name="Lang D."/>
            <person name="Le Bail A."/>
            <person name="Leblanc C."/>
            <person name="Lerouge P."/>
            <person name="Lohr M."/>
            <person name="Lopez P.J."/>
            <person name="Martens C."/>
            <person name="Maumus F."/>
            <person name="Michel G."/>
            <person name="Miranda-Saavedra D."/>
            <person name="Morales J."/>
            <person name="Moreau H."/>
            <person name="Motomura T."/>
            <person name="Nagasato C."/>
            <person name="Napoli C.A."/>
            <person name="Nelson D.R."/>
            <person name="Nyvall-Collen P."/>
            <person name="Peters A.F."/>
            <person name="Pommier C."/>
            <person name="Potin P."/>
            <person name="Poulain J."/>
            <person name="Quesneville H."/>
            <person name="Read B."/>
            <person name="Rensing S.A."/>
            <person name="Ritter A."/>
            <person name="Rousvoal S."/>
            <person name="Samanta M."/>
            <person name="Samson G."/>
            <person name="Schroeder D.C."/>
            <person name="Segurens B."/>
            <person name="Strittmatter M."/>
            <person name="Tonon T."/>
            <person name="Tregear J.W."/>
            <person name="Valentin K."/>
            <person name="von Dassow P."/>
            <person name="Yamagishi T."/>
            <person name="Van de Peer Y."/>
            <person name="Wincker P."/>
        </authorList>
    </citation>
    <scope>NUCLEOTIDE SEQUENCE [LARGE SCALE GENOMIC DNA]</scope>
    <source>
        <strain evidence="4">Ec32 / CCAP1310/4</strain>
    </source>
</reference>
<feature type="region of interest" description="Disordered" evidence="1">
    <location>
        <begin position="208"/>
        <end position="232"/>
    </location>
</feature>
<dbReference type="STRING" id="2880.D7G7E8"/>
<dbReference type="InterPro" id="IPR050185">
    <property type="entry name" value="Ub_carboxyl-term_hydrolase"/>
</dbReference>
<accession>D7G7E8</accession>
<dbReference type="CDD" id="cd02674">
    <property type="entry name" value="Peptidase_C19R"/>
    <property type="match status" value="1"/>
</dbReference>
<evidence type="ECO:0000313" key="3">
    <source>
        <dbReference type="EMBL" id="CBJ33989.1"/>
    </source>
</evidence>
<dbReference type="GO" id="GO:0004843">
    <property type="term" value="F:cysteine-type deubiquitinase activity"/>
    <property type="evidence" value="ECO:0007669"/>
    <property type="project" value="InterPro"/>
</dbReference>
<dbReference type="InParanoid" id="D7G7E8"/>
<feature type="domain" description="USP" evidence="2">
    <location>
        <begin position="24"/>
        <end position="323"/>
    </location>
</feature>
<organism evidence="3 4">
    <name type="scientific">Ectocarpus siliculosus</name>
    <name type="common">Brown alga</name>
    <name type="synonym">Conferva siliculosa</name>
    <dbReference type="NCBI Taxonomy" id="2880"/>
    <lineage>
        <taxon>Eukaryota</taxon>
        <taxon>Sar</taxon>
        <taxon>Stramenopiles</taxon>
        <taxon>Ochrophyta</taxon>
        <taxon>PX clade</taxon>
        <taxon>Phaeophyceae</taxon>
        <taxon>Ectocarpales</taxon>
        <taxon>Ectocarpaceae</taxon>
        <taxon>Ectocarpus</taxon>
    </lineage>
</organism>
<dbReference type="OrthoDB" id="292964at2759"/>
<dbReference type="InterPro" id="IPR038765">
    <property type="entry name" value="Papain-like_cys_pep_sf"/>
</dbReference>
<dbReference type="InterPro" id="IPR028889">
    <property type="entry name" value="USP"/>
</dbReference>
<dbReference type="Pfam" id="PF00443">
    <property type="entry name" value="UCH"/>
    <property type="match status" value="1"/>
</dbReference>
<dbReference type="EMBL" id="FN649760">
    <property type="protein sequence ID" value="CBJ33989.1"/>
    <property type="molecule type" value="Genomic_DNA"/>
</dbReference>
<dbReference type="PROSITE" id="PS50235">
    <property type="entry name" value="USP_3"/>
    <property type="match status" value="1"/>
</dbReference>
<dbReference type="InterPro" id="IPR001394">
    <property type="entry name" value="Peptidase_C19_UCH"/>
</dbReference>
<dbReference type="GO" id="GO:0016579">
    <property type="term" value="P:protein deubiquitination"/>
    <property type="evidence" value="ECO:0007669"/>
    <property type="project" value="InterPro"/>
</dbReference>
<dbReference type="Proteomes" id="UP000002630">
    <property type="component" value="Unassembled WGS sequence"/>
</dbReference>
<proteinExistence type="predicted"/>
<dbReference type="SUPFAM" id="SSF54001">
    <property type="entry name" value="Cysteine proteinases"/>
    <property type="match status" value="1"/>
</dbReference>
<dbReference type="Gene3D" id="3.90.70.10">
    <property type="entry name" value="Cysteine proteinases"/>
    <property type="match status" value="1"/>
</dbReference>
<sequence>MKIFFSDNNPFVSHRSVGVACFAAGLQNLGNTCFMNSALQCLFNCEALADYFLGFDWKREINRGNFLGHKGLMASAFGSLANDMWRSDKASLRPGDFKTQVGESMPLFAGYEQQDVQEFLAFLLDAVHEDLNRVPNADRKYVEAKEAKEGEAEEMVAMQAWKGYLERNRSIIVDLFQGQLRSALQCSVCGRRSVTFDPFMYLSVPLPEDMNMNNGDDEGEGRPRRGPGGGSGGPGISLEACIRMFCEEEVLDGDNAWYCSNCKKHQRATKKLDLWKVPPVLIVHLKRFAGSSKISSLVTFPLEGLDLSEVVKSPQVTQGGKLC</sequence>
<name>D7G7E8_ECTSI</name>